<protein>
    <recommendedName>
        <fullName evidence="2">CS domain-containing protein</fullName>
    </recommendedName>
</protein>
<dbReference type="OrthoDB" id="348005at2759"/>
<dbReference type="InterPro" id="IPR007052">
    <property type="entry name" value="CS_dom"/>
</dbReference>
<dbReference type="EMBL" id="VFQX01000021">
    <property type="protein sequence ID" value="KAF0980105.1"/>
    <property type="molecule type" value="Genomic_DNA"/>
</dbReference>
<feature type="domain" description="CS" evidence="2">
    <location>
        <begin position="2"/>
        <end position="90"/>
    </location>
</feature>
<dbReference type="InterPro" id="IPR052004">
    <property type="entry name" value="Dynein_assembly_factor_4"/>
</dbReference>
<dbReference type="Gene3D" id="2.60.40.790">
    <property type="match status" value="1"/>
</dbReference>
<dbReference type="AlphaFoldDB" id="A0A6A5C3N6"/>
<dbReference type="GeneID" id="68108101"/>
<dbReference type="PANTHER" id="PTHR46492:SF1">
    <property type="entry name" value="DYNEIN AXONEMAL ASSEMBLY FACTOR 4"/>
    <property type="match status" value="1"/>
</dbReference>
<gene>
    <name evidence="3" type="ORF">FDP41_000883</name>
</gene>
<reference evidence="3 4" key="1">
    <citation type="journal article" date="2019" name="Sci. Rep.">
        <title>Nanopore sequencing improves the draft genome of the human pathogenic amoeba Naegleria fowleri.</title>
        <authorList>
            <person name="Liechti N."/>
            <person name="Schurch N."/>
            <person name="Bruggmann R."/>
            <person name="Wittwer M."/>
        </authorList>
    </citation>
    <scope>NUCLEOTIDE SEQUENCE [LARGE SCALE GENOMIC DNA]</scope>
    <source>
        <strain evidence="3 4">ATCC 30894</strain>
    </source>
</reference>
<keyword evidence="1" id="KW-0175">Coiled coil</keyword>
<dbReference type="GO" id="GO:0036159">
    <property type="term" value="P:inner dynein arm assembly"/>
    <property type="evidence" value="ECO:0007669"/>
    <property type="project" value="TreeGrafter"/>
</dbReference>
<keyword evidence="4" id="KW-1185">Reference proteome</keyword>
<dbReference type="GO" id="GO:0003341">
    <property type="term" value="P:cilium movement"/>
    <property type="evidence" value="ECO:0007669"/>
    <property type="project" value="TreeGrafter"/>
</dbReference>
<dbReference type="Proteomes" id="UP000444721">
    <property type="component" value="Unassembled WGS sequence"/>
</dbReference>
<dbReference type="GO" id="GO:0036158">
    <property type="term" value="P:outer dynein arm assembly"/>
    <property type="evidence" value="ECO:0007669"/>
    <property type="project" value="TreeGrafter"/>
</dbReference>
<dbReference type="PANTHER" id="PTHR46492">
    <property type="entry name" value="DYNEIN ASSEMBLY FACTOR 4, AXONEMAL"/>
    <property type="match status" value="1"/>
</dbReference>
<dbReference type="InterPro" id="IPR008978">
    <property type="entry name" value="HSP20-like_chaperone"/>
</dbReference>
<organism evidence="3 4">
    <name type="scientific">Naegleria fowleri</name>
    <name type="common">Brain eating amoeba</name>
    <dbReference type="NCBI Taxonomy" id="5763"/>
    <lineage>
        <taxon>Eukaryota</taxon>
        <taxon>Discoba</taxon>
        <taxon>Heterolobosea</taxon>
        <taxon>Tetramitia</taxon>
        <taxon>Eutetramitia</taxon>
        <taxon>Vahlkampfiidae</taxon>
        <taxon>Naegleria</taxon>
    </lineage>
</organism>
<accession>A0A6A5C3N6</accession>
<dbReference type="RefSeq" id="XP_044564818.1">
    <property type="nucleotide sequence ID" value="XM_044712724.1"/>
</dbReference>
<evidence type="ECO:0000256" key="1">
    <source>
        <dbReference type="SAM" id="Coils"/>
    </source>
</evidence>
<dbReference type="PROSITE" id="PS51203">
    <property type="entry name" value="CS"/>
    <property type="match status" value="1"/>
</dbReference>
<name>A0A6A5C3N6_NAEFO</name>
<dbReference type="SUPFAM" id="SSF49764">
    <property type="entry name" value="HSP20-like chaperones"/>
    <property type="match status" value="1"/>
</dbReference>
<sequence>MPITLPYSFDETDELVVFRIHLKGATRSQMSVTVADCYVKVNCPPHHFLELDLKEEIVLDASARTQNKIEGHDLVLQFRKAERKRWETAVRIIDDNNVTKEMIEKRRAESIERLRKIEEQEREERKKKN</sequence>
<feature type="coiled-coil region" evidence="1">
    <location>
        <begin position="100"/>
        <end position="128"/>
    </location>
</feature>
<dbReference type="VEuPathDB" id="AmoebaDB:FDP41_000883"/>
<dbReference type="VEuPathDB" id="AmoebaDB:NfTy_078760"/>
<proteinExistence type="predicted"/>
<comment type="caution">
    <text evidence="3">The sequence shown here is derived from an EMBL/GenBank/DDBJ whole genome shotgun (WGS) entry which is preliminary data.</text>
</comment>
<evidence type="ECO:0000313" key="3">
    <source>
        <dbReference type="EMBL" id="KAF0980105.1"/>
    </source>
</evidence>
<evidence type="ECO:0000259" key="2">
    <source>
        <dbReference type="PROSITE" id="PS51203"/>
    </source>
</evidence>
<evidence type="ECO:0000313" key="4">
    <source>
        <dbReference type="Proteomes" id="UP000444721"/>
    </source>
</evidence>